<protein>
    <recommendedName>
        <fullName evidence="3">Sialate O-acetylesterase domain-containing protein</fullName>
    </recommendedName>
</protein>
<feature type="non-terminal residue" evidence="2">
    <location>
        <position position="268"/>
    </location>
</feature>
<sequence length="268" mass="29301">LTPVTEMGKGTYKGEDGGLYGGGRNAPPPLHREAAAREAAKIMPLDAHGKPSPQGRIVLVSIGMSNTSQEFSEFKQVADSDPQKSAALVIVNGAQGGQDASRWAAPEPGSRGGRPDVWAVLDQRLRSTGVTAQQVQVVWIKQALARPDRFGAFPDHARKMQADLVTALNRLKKRFPNLRIAYLSSRIYAGYARSALNPEPYAYEGAFTVRWLIQDQIKGDADLNYDPERGEVTAPLLLWGPYLWGDGVTPREHDGVVWQRKDLADDGT</sequence>
<feature type="region of interest" description="Disordered" evidence="1">
    <location>
        <begin position="1"/>
        <end position="24"/>
    </location>
</feature>
<evidence type="ECO:0000256" key="1">
    <source>
        <dbReference type="SAM" id="MobiDB-lite"/>
    </source>
</evidence>
<accession>X1N4K8</accession>
<gene>
    <name evidence="2" type="ORF">S06H3_38676</name>
</gene>
<feature type="non-terminal residue" evidence="2">
    <location>
        <position position="1"/>
    </location>
</feature>
<evidence type="ECO:0000313" key="2">
    <source>
        <dbReference type="EMBL" id="GAI38503.1"/>
    </source>
</evidence>
<name>X1N4K8_9ZZZZ</name>
<comment type="caution">
    <text evidence="2">The sequence shown here is derived from an EMBL/GenBank/DDBJ whole genome shotgun (WGS) entry which is preliminary data.</text>
</comment>
<proteinExistence type="predicted"/>
<organism evidence="2">
    <name type="scientific">marine sediment metagenome</name>
    <dbReference type="NCBI Taxonomy" id="412755"/>
    <lineage>
        <taxon>unclassified sequences</taxon>
        <taxon>metagenomes</taxon>
        <taxon>ecological metagenomes</taxon>
    </lineage>
</organism>
<dbReference type="EMBL" id="BARV01023590">
    <property type="protein sequence ID" value="GAI38503.1"/>
    <property type="molecule type" value="Genomic_DNA"/>
</dbReference>
<evidence type="ECO:0008006" key="3">
    <source>
        <dbReference type="Google" id="ProtNLM"/>
    </source>
</evidence>
<dbReference type="AlphaFoldDB" id="X1N4K8"/>
<reference evidence="2" key="1">
    <citation type="journal article" date="2014" name="Front. Microbiol.">
        <title>High frequency of phylogenetically diverse reductive dehalogenase-homologous genes in deep subseafloor sedimentary metagenomes.</title>
        <authorList>
            <person name="Kawai M."/>
            <person name="Futagami T."/>
            <person name="Toyoda A."/>
            <person name="Takaki Y."/>
            <person name="Nishi S."/>
            <person name="Hori S."/>
            <person name="Arai W."/>
            <person name="Tsubouchi T."/>
            <person name="Morono Y."/>
            <person name="Uchiyama I."/>
            <person name="Ito T."/>
            <person name="Fujiyama A."/>
            <person name="Inagaki F."/>
            <person name="Takami H."/>
        </authorList>
    </citation>
    <scope>NUCLEOTIDE SEQUENCE</scope>
    <source>
        <strain evidence="2">Expedition CK06-06</strain>
    </source>
</reference>